<dbReference type="Gene3D" id="3.90.220.20">
    <property type="entry name" value="DNA methylase specificity domains"/>
    <property type="match status" value="2"/>
</dbReference>
<dbReference type="EMBL" id="QJRN01000013">
    <property type="protein sequence ID" value="PYC33466.1"/>
    <property type="molecule type" value="Genomic_DNA"/>
</dbReference>
<dbReference type="InterPro" id="IPR000055">
    <property type="entry name" value="Restrct_endonuc_typeI_TRD"/>
</dbReference>
<comment type="caution">
    <text evidence="5">The sequence shown here is derived from an EMBL/GenBank/DDBJ whole genome shotgun (WGS) entry which is preliminary data.</text>
</comment>
<dbReference type="SUPFAM" id="SSF116734">
    <property type="entry name" value="DNA methylase specificity domain"/>
    <property type="match status" value="2"/>
</dbReference>
<reference evidence="5 6" key="1">
    <citation type="submission" date="2018-06" db="EMBL/GenBank/DDBJ databases">
        <title>Pseudomonas diversity within urban Lake Michigan freshwaters.</title>
        <authorList>
            <person name="Batrich M."/>
            <person name="Hatzopoulos T."/>
            <person name="Putonti C."/>
        </authorList>
    </citation>
    <scope>NUCLEOTIDE SEQUENCE [LARGE SCALE GENOMIC DNA]</scope>
    <source>
        <strain evidence="5 6">MB-090624</strain>
    </source>
</reference>
<dbReference type="Proteomes" id="UP000248188">
    <property type="component" value="Unassembled WGS sequence"/>
</dbReference>
<dbReference type="Pfam" id="PF01420">
    <property type="entry name" value="Methylase_S"/>
    <property type="match status" value="1"/>
</dbReference>
<dbReference type="GO" id="GO:0009307">
    <property type="term" value="P:DNA restriction-modification system"/>
    <property type="evidence" value="ECO:0007669"/>
    <property type="project" value="UniProtKB-KW"/>
</dbReference>
<accession>A0A9Q6N7B5</accession>
<proteinExistence type="inferred from homology"/>
<evidence type="ECO:0000256" key="1">
    <source>
        <dbReference type="ARBA" id="ARBA00010923"/>
    </source>
</evidence>
<dbReference type="AlphaFoldDB" id="A0A9Q6N7B5"/>
<protein>
    <recommendedName>
        <fullName evidence="4">Type I restriction modification DNA specificity domain-containing protein</fullName>
    </recommendedName>
</protein>
<dbReference type="GO" id="GO:0003677">
    <property type="term" value="F:DNA binding"/>
    <property type="evidence" value="ECO:0007669"/>
    <property type="project" value="UniProtKB-KW"/>
</dbReference>
<evidence type="ECO:0000256" key="3">
    <source>
        <dbReference type="ARBA" id="ARBA00023125"/>
    </source>
</evidence>
<dbReference type="PANTHER" id="PTHR30408:SF13">
    <property type="entry name" value="TYPE I RESTRICTION ENZYME HINDI SPECIFICITY SUBUNIT"/>
    <property type="match status" value="1"/>
</dbReference>
<evidence type="ECO:0000313" key="5">
    <source>
        <dbReference type="EMBL" id="PYC33466.1"/>
    </source>
</evidence>
<organism evidence="5 6">
    <name type="scientific">Pseudomonas protegens</name>
    <dbReference type="NCBI Taxonomy" id="380021"/>
    <lineage>
        <taxon>Bacteria</taxon>
        <taxon>Pseudomonadati</taxon>
        <taxon>Pseudomonadota</taxon>
        <taxon>Gammaproteobacteria</taxon>
        <taxon>Pseudomonadales</taxon>
        <taxon>Pseudomonadaceae</taxon>
        <taxon>Pseudomonas</taxon>
    </lineage>
</organism>
<evidence type="ECO:0000259" key="4">
    <source>
        <dbReference type="Pfam" id="PF01420"/>
    </source>
</evidence>
<keyword evidence="2" id="KW-0680">Restriction system</keyword>
<dbReference type="RefSeq" id="WP_110652807.1">
    <property type="nucleotide sequence ID" value="NZ_QJRN01000013.1"/>
</dbReference>
<evidence type="ECO:0000256" key="2">
    <source>
        <dbReference type="ARBA" id="ARBA00022747"/>
    </source>
</evidence>
<gene>
    <name evidence="5" type="ORF">DMX08_20340</name>
</gene>
<comment type="similarity">
    <text evidence="1">Belongs to the type-I restriction system S methylase family.</text>
</comment>
<feature type="domain" description="Type I restriction modification DNA specificity" evidence="4">
    <location>
        <begin position="243"/>
        <end position="371"/>
    </location>
</feature>
<dbReference type="InterPro" id="IPR052021">
    <property type="entry name" value="Type-I_RS_S_subunit"/>
</dbReference>
<evidence type="ECO:0000313" key="6">
    <source>
        <dbReference type="Proteomes" id="UP000248188"/>
    </source>
</evidence>
<sequence>MNSSSTLLRSLLVETKDGEWGQPEPFDGSVEMAVIRGTDFETAKKSSLEGVPVRHIAYKAAGRKTLQAFDILIETAGGSKGKPTGKTTFLRPALFERSVLPITCASFARFLRIDATRADPEFVYWYLQSLYLSGVIENYQVQHTGIARFQFTKFADSVEIDLPPMDEQVKVSAFLGAIENRISLLGETNATLETIAQALFKSWFVDFDPVRAKAEGLEPEGLDVATAALFPCSFDESALGGIPRGWKVGSLSEVCSISSGKRPSIRSDIPIDYCDVPLFGGAGLMGYTSNSLFQSPKIVTGRVGTLGKVHVAYPPFWASDNVLVLHPEASASFSFVLHWLKSIDVIALNRGSTQPLLTQRDLGAQQGVIPTQEVLQKFEGVVGPIYDQIRLQETKAQTLTQLRDTLLPRLISGQLRLPEAKATTEKILSEAI</sequence>
<dbReference type="InterPro" id="IPR044946">
    <property type="entry name" value="Restrct_endonuc_typeI_TRD_sf"/>
</dbReference>
<name>A0A9Q6N7B5_9PSED</name>
<keyword evidence="3" id="KW-0238">DNA-binding</keyword>
<dbReference type="PANTHER" id="PTHR30408">
    <property type="entry name" value="TYPE-1 RESTRICTION ENZYME ECOKI SPECIFICITY PROTEIN"/>
    <property type="match status" value="1"/>
</dbReference>